<reference evidence="3 4" key="1">
    <citation type="submission" date="2024-04" db="EMBL/GenBank/DDBJ databases">
        <title>Defined microbial consortia suppress multidrug-resistant proinflammatory Enterobacteriaceae via ecological control.</title>
        <authorList>
            <person name="Furuichi M."/>
            <person name="Kawaguchi T."/>
            <person name="Pust M."/>
            <person name="Yasuma K."/>
            <person name="Plichta D."/>
            <person name="Hasegawa N."/>
            <person name="Ohya T."/>
            <person name="Bhattarai S."/>
            <person name="Sasajima S."/>
            <person name="Aoto Y."/>
            <person name="Tuganbaev T."/>
            <person name="Yaginuma M."/>
            <person name="Ueda M."/>
            <person name="Okahashi N."/>
            <person name="Amafuji K."/>
            <person name="Kiridooshi Y."/>
            <person name="Sugita K."/>
            <person name="Strazar M."/>
            <person name="Skelly A."/>
            <person name="Suda W."/>
            <person name="Hattori M."/>
            <person name="Nakamoto N."/>
            <person name="Caballero S."/>
            <person name="Norman J."/>
            <person name="Olle B."/>
            <person name="Tanoue T."/>
            <person name="Arita M."/>
            <person name="Bucci V."/>
            <person name="Atarashi K."/>
            <person name="Xavier R."/>
            <person name="Honda K."/>
        </authorList>
    </citation>
    <scope>NUCLEOTIDE SEQUENCE [LARGE SCALE GENOMIC DNA]</scope>
    <source>
        <strain evidence="4">k34-0107-D12</strain>
    </source>
</reference>
<feature type="transmembrane region" description="Helical" evidence="1">
    <location>
        <begin position="323"/>
        <end position="345"/>
    </location>
</feature>
<dbReference type="Proteomes" id="UP001600941">
    <property type="component" value="Unassembled WGS sequence"/>
</dbReference>
<proteinExistence type="predicted"/>
<keyword evidence="1" id="KW-0472">Membrane</keyword>
<gene>
    <name evidence="3" type="ORF">K340107D12_44050</name>
</gene>
<dbReference type="RefSeq" id="WP_227210599.1">
    <property type="nucleotide sequence ID" value="NZ_BAABZQ010000001.1"/>
</dbReference>
<name>A0ABQ0BYI1_9FIRM</name>
<feature type="transmembrane region" description="Helical" evidence="1">
    <location>
        <begin position="204"/>
        <end position="227"/>
    </location>
</feature>
<protein>
    <recommendedName>
        <fullName evidence="5">MacB-like periplasmic core domain-containing protein</fullName>
    </recommendedName>
</protein>
<keyword evidence="1" id="KW-0812">Transmembrane</keyword>
<dbReference type="EMBL" id="BAABZQ010000001">
    <property type="protein sequence ID" value="GAA6501589.1"/>
    <property type="molecule type" value="Genomic_DNA"/>
</dbReference>
<feature type="chain" id="PRO_5047284894" description="MacB-like periplasmic core domain-containing protein" evidence="2">
    <location>
        <begin position="27"/>
        <end position="408"/>
    </location>
</feature>
<comment type="caution">
    <text evidence="3">The sequence shown here is derived from an EMBL/GenBank/DDBJ whole genome shotgun (WGS) entry which is preliminary data.</text>
</comment>
<evidence type="ECO:0000313" key="3">
    <source>
        <dbReference type="EMBL" id="GAA6501589.1"/>
    </source>
</evidence>
<accession>A0ABQ0BYI1</accession>
<feature type="signal peptide" evidence="2">
    <location>
        <begin position="1"/>
        <end position="26"/>
    </location>
</feature>
<evidence type="ECO:0008006" key="5">
    <source>
        <dbReference type="Google" id="ProtNLM"/>
    </source>
</evidence>
<feature type="transmembrane region" description="Helical" evidence="1">
    <location>
        <begin position="357"/>
        <end position="382"/>
    </location>
</feature>
<feature type="transmembrane region" description="Helical" evidence="1">
    <location>
        <begin position="260"/>
        <end position="277"/>
    </location>
</feature>
<organism evidence="3 4">
    <name type="scientific">Blautia parvula</name>
    <dbReference type="NCBI Taxonomy" id="2877527"/>
    <lineage>
        <taxon>Bacteria</taxon>
        <taxon>Bacillati</taxon>
        <taxon>Bacillota</taxon>
        <taxon>Clostridia</taxon>
        <taxon>Lachnospirales</taxon>
        <taxon>Lachnospiraceae</taxon>
        <taxon>Blautia</taxon>
    </lineage>
</organism>
<keyword evidence="2" id="KW-0732">Signal</keyword>
<evidence type="ECO:0000256" key="1">
    <source>
        <dbReference type="SAM" id="Phobius"/>
    </source>
</evidence>
<evidence type="ECO:0000313" key="4">
    <source>
        <dbReference type="Proteomes" id="UP001600941"/>
    </source>
</evidence>
<evidence type="ECO:0000256" key="2">
    <source>
        <dbReference type="SAM" id="SignalP"/>
    </source>
</evidence>
<keyword evidence="1" id="KW-1133">Transmembrane helix</keyword>
<sequence>MRGGRKAVCRLGVLGLLLLCCFLAKAAAAGTEKYSEGVSVRKTKGTWSPAEADSIRQEESEQEFPDSCIFWGERGEEVLENEKLNRMEQASVIEVLGDTQGLLVATAPLYEEDEDGCLLSEDLACRLFGSKYVMGEEISYRGRTLTVRGILRGMEGTAAVQAEKEGDSVLDTIAYEANTEGDSLESPVQAFLMRHGIQGKVQPWRYFAVCAELLVFLLPLVIFLRMAGRTADACRKMHSRSLRTRAGKDGRLRNTRIRTAGMYAVPVLMAVLFYWLFRPSLGVTRDMMPTKWSDFNFWRQTIQQIQNNLELLLQTKKTSLDLLVLRPFFSCLKYCVMAWLLYAVGYRWEKNAGTAEVLAGILLSWILLLGVICFLGDSGLYLAGEKRVWFWACFWLTGGYAADRMHAF</sequence>
<keyword evidence="4" id="KW-1185">Reference proteome</keyword>